<feature type="compositionally biased region" description="Basic and acidic residues" evidence="1">
    <location>
        <begin position="16"/>
        <end position="29"/>
    </location>
</feature>
<dbReference type="Proteomes" id="UP000246740">
    <property type="component" value="Unassembled WGS sequence"/>
</dbReference>
<accession>A0A317XHA9</accession>
<feature type="region of interest" description="Disordered" evidence="1">
    <location>
        <begin position="59"/>
        <end position="160"/>
    </location>
</feature>
<proteinExistence type="predicted"/>
<feature type="compositionally biased region" description="Basic residues" evidence="1">
    <location>
        <begin position="129"/>
        <end position="138"/>
    </location>
</feature>
<reference evidence="2 3" key="1">
    <citation type="journal article" date="2018" name="Mol. Biol. Evol.">
        <title>Broad Genomic Sampling Reveals a Smut Pathogenic Ancestry of the Fungal Clade Ustilaginomycotina.</title>
        <authorList>
            <person name="Kijpornyongpan T."/>
            <person name="Mondo S.J."/>
            <person name="Barry K."/>
            <person name="Sandor L."/>
            <person name="Lee J."/>
            <person name="Lipzen A."/>
            <person name="Pangilinan J."/>
            <person name="LaButti K."/>
            <person name="Hainaut M."/>
            <person name="Henrissat B."/>
            <person name="Grigoriev I.V."/>
            <person name="Spatafora J.W."/>
            <person name="Aime M.C."/>
        </authorList>
    </citation>
    <scope>NUCLEOTIDE SEQUENCE [LARGE SCALE GENOMIC DNA]</scope>
    <source>
        <strain evidence="2 3">MCA 3645</strain>
    </source>
</reference>
<evidence type="ECO:0000313" key="2">
    <source>
        <dbReference type="EMBL" id="PWY97242.1"/>
    </source>
</evidence>
<organism evidence="2 3">
    <name type="scientific">Testicularia cyperi</name>
    <dbReference type="NCBI Taxonomy" id="1882483"/>
    <lineage>
        <taxon>Eukaryota</taxon>
        <taxon>Fungi</taxon>
        <taxon>Dikarya</taxon>
        <taxon>Basidiomycota</taxon>
        <taxon>Ustilaginomycotina</taxon>
        <taxon>Ustilaginomycetes</taxon>
        <taxon>Ustilaginales</taxon>
        <taxon>Anthracoideaceae</taxon>
        <taxon>Testicularia</taxon>
    </lineage>
</organism>
<keyword evidence="3" id="KW-1185">Reference proteome</keyword>
<evidence type="ECO:0000313" key="3">
    <source>
        <dbReference type="Proteomes" id="UP000246740"/>
    </source>
</evidence>
<dbReference type="EMBL" id="KZ819213">
    <property type="protein sequence ID" value="PWY97242.1"/>
    <property type="molecule type" value="Genomic_DNA"/>
</dbReference>
<feature type="region of interest" description="Disordered" evidence="1">
    <location>
        <begin position="1"/>
        <end position="39"/>
    </location>
</feature>
<protein>
    <submittedName>
        <fullName evidence="2">Uncharacterized protein</fullName>
    </submittedName>
</protein>
<feature type="compositionally biased region" description="Polar residues" evidence="1">
    <location>
        <begin position="88"/>
        <end position="102"/>
    </location>
</feature>
<dbReference type="AlphaFoldDB" id="A0A317XHA9"/>
<name>A0A317XHA9_9BASI</name>
<gene>
    <name evidence="2" type="ORF">BCV70DRAFT_69193</name>
</gene>
<dbReference type="InParanoid" id="A0A317XHA9"/>
<sequence>MREPRQVSSEVGFRSSLEEKKEAKTRTREIWQAGGAASLPAKRCGRSTIQYTGRVDLKPTLTPNCTRPHTHTHTHQPSSAAKHAAECQPNSMDHASRPSTPTWRPAEQHTASPSEMAEALGRQPAQGRSKFKICRFRARGQSCDPSDGPSRIKTEPAWPA</sequence>
<evidence type="ECO:0000256" key="1">
    <source>
        <dbReference type="SAM" id="MobiDB-lite"/>
    </source>
</evidence>